<dbReference type="Pfam" id="PF11326">
    <property type="entry name" value="PANTS-like"/>
    <property type="match status" value="1"/>
</dbReference>
<dbReference type="EMBL" id="KQ459606">
    <property type="protein sequence ID" value="KPI91664.1"/>
    <property type="molecule type" value="Genomic_DNA"/>
</dbReference>
<dbReference type="GO" id="GO:0043083">
    <property type="term" value="C:synaptic cleft"/>
    <property type="evidence" value="ECO:0007669"/>
    <property type="project" value="UniProtKB-SubCell"/>
</dbReference>
<protein>
    <recommendedName>
        <fullName evidence="3">Synaptic plasticity regulator PANTS</fullName>
    </recommendedName>
    <alternativeName>
        <fullName evidence="4">Plasticity-associated neural transcript short</fullName>
    </alternativeName>
</protein>
<reference evidence="6 7" key="1">
    <citation type="journal article" date="2015" name="Nat. Commun.">
        <title>Outbred genome sequencing and CRISPR/Cas9 gene editing in butterflies.</title>
        <authorList>
            <person name="Li X."/>
            <person name="Fan D."/>
            <person name="Zhang W."/>
            <person name="Liu G."/>
            <person name="Zhang L."/>
            <person name="Zhao L."/>
            <person name="Fang X."/>
            <person name="Chen L."/>
            <person name="Dong Y."/>
            <person name="Chen Y."/>
            <person name="Ding Y."/>
            <person name="Zhao R."/>
            <person name="Feng M."/>
            <person name="Zhu Y."/>
            <person name="Feng Y."/>
            <person name="Jiang X."/>
            <person name="Zhu D."/>
            <person name="Xiang H."/>
            <person name="Feng X."/>
            <person name="Li S."/>
            <person name="Wang J."/>
            <person name="Zhang G."/>
            <person name="Kronforst M.R."/>
            <person name="Wang W."/>
        </authorList>
    </citation>
    <scope>NUCLEOTIDE SEQUENCE [LARGE SCALE GENOMIC DNA]</scope>
    <source>
        <strain evidence="6">Ya'a_city_454_Px</strain>
        <tissue evidence="6">Whole body</tissue>
    </source>
</reference>
<evidence type="ECO:0000313" key="7">
    <source>
        <dbReference type="Proteomes" id="UP000053268"/>
    </source>
</evidence>
<evidence type="ECO:0000256" key="4">
    <source>
        <dbReference type="ARBA" id="ARBA00044235"/>
    </source>
</evidence>
<dbReference type="Proteomes" id="UP000694872">
    <property type="component" value="Unplaced"/>
</dbReference>
<dbReference type="KEGG" id="pxu:106127049"/>
<evidence type="ECO:0000256" key="2">
    <source>
        <dbReference type="ARBA" id="ARBA00043942"/>
    </source>
</evidence>
<dbReference type="InterPro" id="IPR021475">
    <property type="entry name" value="Pants/Emi1-like"/>
</dbReference>
<reference evidence="8" key="2">
    <citation type="submission" date="2025-04" db="UniProtKB">
        <authorList>
            <consortium name="RefSeq"/>
        </authorList>
    </citation>
    <scope>IDENTIFICATION</scope>
</reference>
<dbReference type="STRING" id="66420.A0A194PG35"/>
<comment type="similarity">
    <text evidence="1">Belongs to the UPF0545 family.</text>
</comment>
<dbReference type="PANTHER" id="PTHR28052">
    <property type="entry name" value="UPF0545 PROTEIN C22ORF39"/>
    <property type="match status" value="1"/>
</dbReference>
<evidence type="ECO:0000313" key="6">
    <source>
        <dbReference type="EMBL" id="KPI91664.1"/>
    </source>
</evidence>
<organism evidence="6 7">
    <name type="scientific">Papilio xuthus</name>
    <name type="common">Asian swallowtail butterfly</name>
    <dbReference type="NCBI Taxonomy" id="66420"/>
    <lineage>
        <taxon>Eukaryota</taxon>
        <taxon>Metazoa</taxon>
        <taxon>Ecdysozoa</taxon>
        <taxon>Arthropoda</taxon>
        <taxon>Hexapoda</taxon>
        <taxon>Insecta</taxon>
        <taxon>Pterygota</taxon>
        <taxon>Neoptera</taxon>
        <taxon>Endopterygota</taxon>
        <taxon>Lepidoptera</taxon>
        <taxon>Glossata</taxon>
        <taxon>Ditrysia</taxon>
        <taxon>Papilionoidea</taxon>
        <taxon>Papilionidae</taxon>
        <taxon>Papilioninae</taxon>
        <taxon>Papilio</taxon>
    </lineage>
</organism>
<feature type="region of interest" description="Disordered" evidence="5">
    <location>
        <begin position="1"/>
        <end position="24"/>
    </location>
</feature>
<gene>
    <name evidence="8" type="primary">LOC106127049</name>
    <name evidence="6" type="ORF">RR46_15168</name>
</gene>
<accession>A0A194PG35</accession>
<dbReference type="PANTHER" id="PTHR28052:SF1">
    <property type="entry name" value="UPF0545 PROTEIN C22ORF39"/>
    <property type="match status" value="1"/>
</dbReference>
<proteinExistence type="inferred from homology"/>
<evidence type="ECO:0000313" key="8">
    <source>
        <dbReference type="RefSeq" id="XP_013180447.1"/>
    </source>
</evidence>
<dbReference type="AlphaFoldDB" id="A0A194PG35"/>
<comment type="subcellular location">
    <subcellularLocation>
        <location evidence="2">Synaptic cleft</location>
    </subcellularLocation>
</comment>
<dbReference type="GeneID" id="106127049"/>
<keyword evidence="7" id="KW-1185">Reference proteome</keyword>
<dbReference type="OrthoDB" id="5946508at2759"/>
<evidence type="ECO:0000256" key="3">
    <source>
        <dbReference type="ARBA" id="ARBA00044072"/>
    </source>
</evidence>
<dbReference type="RefSeq" id="XP_013180447.1">
    <property type="nucleotide sequence ID" value="XM_013324993.1"/>
</dbReference>
<name>A0A194PG35_PAPXU</name>
<evidence type="ECO:0000256" key="5">
    <source>
        <dbReference type="SAM" id="MobiDB-lite"/>
    </source>
</evidence>
<evidence type="ECO:0000256" key="1">
    <source>
        <dbReference type="ARBA" id="ARBA00006412"/>
    </source>
</evidence>
<dbReference type="Proteomes" id="UP000053268">
    <property type="component" value="Unassembled WGS sequence"/>
</dbReference>
<sequence length="159" mass="18869">MSQAVADKTDPGNTSSESAEPTIRPDEKWLIRDCEVYKDEYKECTSFRGRFHQYFIFGELLDCKQWKRDYDNCCKWENSKDVKAAVAVIESEKQRRLERLRAHYRNDTWKKRDAPPADWDKPLPEWMAKRDENTYLALKAKEMREGKTEETSDSLCTIM</sequence>